<feature type="signal peptide" evidence="17">
    <location>
        <begin position="1"/>
        <end position="26"/>
    </location>
</feature>
<proteinExistence type="inferred from homology"/>
<dbReference type="InterPro" id="IPR013126">
    <property type="entry name" value="Hsp_70_fam"/>
</dbReference>
<evidence type="ECO:0000256" key="7">
    <source>
        <dbReference type="ARBA" id="ARBA00022741"/>
    </source>
</evidence>
<evidence type="ECO:0000313" key="18">
    <source>
        <dbReference type="EMBL" id="ODV79699.1"/>
    </source>
</evidence>
<dbReference type="GO" id="GO:0070880">
    <property type="term" value="P:fungal-type cell wall beta-glucan biosynthetic process"/>
    <property type="evidence" value="ECO:0007669"/>
    <property type="project" value="EnsemblFungi"/>
</dbReference>
<dbReference type="PROSITE" id="PS01036">
    <property type="entry name" value="HSP70_3"/>
    <property type="match status" value="1"/>
</dbReference>
<dbReference type="FunFam" id="3.30.420.40:FF:000026">
    <property type="entry name" value="Heat shock protein 70"/>
    <property type="match status" value="1"/>
</dbReference>
<dbReference type="GO" id="GO:0070972">
    <property type="term" value="P:protein localization to endoplasmic reticulum"/>
    <property type="evidence" value="ECO:0007669"/>
    <property type="project" value="EnsemblFungi"/>
</dbReference>
<feature type="compositionally biased region" description="Acidic residues" evidence="16">
    <location>
        <begin position="670"/>
        <end position="681"/>
    </location>
</feature>
<evidence type="ECO:0000256" key="6">
    <source>
        <dbReference type="ARBA" id="ARBA00022729"/>
    </source>
</evidence>
<dbReference type="InterPro" id="IPR043129">
    <property type="entry name" value="ATPase_NBD"/>
</dbReference>
<evidence type="ECO:0000256" key="15">
    <source>
        <dbReference type="RuleBase" id="RU003322"/>
    </source>
</evidence>
<dbReference type="GeneID" id="30983878"/>
<dbReference type="GO" id="GO:0140662">
    <property type="term" value="F:ATP-dependent protein folding chaperone"/>
    <property type="evidence" value="ECO:0007669"/>
    <property type="project" value="InterPro"/>
</dbReference>
<dbReference type="PANTHER" id="PTHR19375">
    <property type="entry name" value="HEAT SHOCK PROTEIN 70KDA"/>
    <property type="match status" value="1"/>
</dbReference>
<keyword evidence="11" id="KW-0346">Stress response</keyword>
<dbReference type="PRINTS" id="PR00301">
    <property type="entry name" value="HEATSHOCK70"/>
</dbReference>
<evidence type="ECO:0000256" key="13">
    <source>
        <dbReference type="ARBA" id="ARBA00048056"/>
    </source>
</evidence>
<dbReference type="InterPro" id="IPR018181">
    <property type="entry name" value="Heat_shock_70_CS"/>
</dbReference>
<keyword evidence="8" id="KW-0378">Hydrolase</keyword>
<dbReference type="Gene3D" id="2.60.34.10">
    <property type="entry name" value="Substrate Binding Domain Of DNAk, Chain A, domain 1"/>
    <property type="match status" value="1"/>
</dbReference>
<dbReference type="GO" id="GO:0000742">
    <property type="term" value="P:karyogamy involved in conjugation with cellular fusion"/>
    <property type="evidence" value="ECO:0007669"/>
    <property type="project" value="EnsemblFungi"/>
</dbReference>
<dbReference type="GO" id="GO:0006986">
    <property type="term" value="P:response to unfolded protein"/>
    <property type="evidence" value="ECO:0007669"/>
    <property type="project" value="EnsemblFungi"/>
</dbReference>
<feature type="region of interest" description="Disordered" evidence="16">
    <location>
        <begin position="652"/>
        <end position="681"/>
    </location>
</feature>
<dbReference type="Gene3D" id="3.30.420.40">
    <property type="match status" value="2"/>
</dbReference>
<evidence type="ECO:0000256" key="1">
    <source>
        <dbReference type="ARBA" id="ARBA00002226"/>
    </source>
</evidence>
<dbReference type="Proteomes" id="UP000094285">
    <property type="component" value="Unassembled WGS sequence"/>
</dbReference>
<dbReference type="FunFam" id="1.20.1270.10:FF:000009">
    <property type="entry name" value="DnaK-type molecular chaperone BiP"/>
    <property type="match status" value="1"/>
</dbReference>
<evidence type="ECO:0000313" key="19">
    <source>
        <dbReference type="Proteomes" id="UP000094285"/>
    </source>
</evidence>
<dbReference type="FunFam" id="3.30.420.40:FF:000172">
    <property type="entry name" value="Heat shock 70 kDa protein"/>
    <property type="match status" value="1"/>
</dbReference>
<evidence type="ECO:0000256" key="10">
    <source>
        <dbReference type="ARBA" id="ARBA00022840"/>
    </source>
</evidence>
<dbReference type="STRING" id="984487.A0A1E4SJM0"/>
<dbReference type="GO" id="GO:0005524">
    <property type="term" value="F:ATP binding"/>
    <property type="evidence" value="ECO:0007669"/>
    <property type="project" value="UniProtKB-KW"/>
</dbReference>
<dbReference type="GO" id="GO:0016887">
    <property type="term" value="F:ATP hydrolysis activity"/>
    <property type="evidence" value="ECO:0007669"/>
    <property type="project" value="EnsemblFungi"/>
</dbReference>
<evidence type="ECO:0000256" key="5">
    <source>
        <dbReference type="ARBA" id="ARBA00019933"/>
    </source>
</evidence>
<dbReference type="CDD" id="cd10241">
    <property type="entry name" value="ASKHA_NBD_HSP70_BiP"/>
    <property type="match status" value="1"/>
</dbReference>
<comment type="function">
    <text evidence="1">Probably plays a role in facilitating the assembly of multimeric protein complexes inside the ER. Is required for secretory polypeptide translocation. May physically associate with SEC63 protein in the endoplasmic reticulum and this interaction may be regulated by ATP hydrolysis.</text>
</comment>
<comment type="subcellular location">
    <subcellularLocation>
        <location evidence="2">Endoplasmic reticulum lumen</location>
    </subcellularLocation>
</comment>
<feature type="chain" id="PRO_5009162832" description="Endoplasmic reticulum chaperone BIP" evidence="17">
    <location>
        <begin position="27"/>
        <end position="681"/>
    </location>
</feature>
<dbReference type="GO" id="GO:0006616">
    <property type="term" value="P:SRP-dependent cotranslational protein targeting to membrane, translocation"/>
    <property type="evidence" value="ECO:0007669"/>
    <property type="project" value="EnsemblFungi"/>
</dbReference>
<evidence type="ECO:0000256" key="4">
    <source>
        <dbReference type="ARBA" id="ARBA00012554"/>
    </source>
</evidence>
<protein>
    <recommendedName>
        <fullName evidence="14">Endoplasmic reticulum chaperone BIP</fullName>
        <ecNumber evidence="4">3.6.4.10</ecNumber>
    </recommendedName>
    <alternativeName>
        <fullName evidence="5">Endoplasmic reticulum chaperone BiP</fullName>
    </alternativeName>
    <alternativeName>
        <fullName evidence="12">Immunoglobulin heavy chain-binding protein homolog</fullName>
    </alternativeName>
</protein>
<dbReference type="PROSITE" id="PS00297">
    <property type="entry name" value="HSP70_1"/>
    <property type="match status" value="1"/>
</dbReference>
<dbReference type="InterPro" id="IPR029048">
    <property type="entry name" value="HSP70_C_sf"/>
</dbReference>
<dbReference type="Gene3D" id="1.20.1270.10">
    <property type="match status" value="1"/>
</dbReference>
<dbReference type="GO" id="GO:0031204">
    <property type="term" value="P:post-translational protein targeting to membrane, translocation"/>
    <property type="evidence" value="ECO:0007669"/>
    <property type="project" value="EnsemblFungi"/>
</dbReference>
<evidence type="ECO:0000256" key="11">
    <source>
        <dbReference type="ARBA" id="ARBA00023016"/>
    </source>
</evidence>
<dbReference type="EC" id="3.6.4.10" evidence="4"/>
<dbReference type="Pfam" id="PF00012">
    <property type="entry name" value="HSP70"/>
    <property type="match status" value="1"/>
</dbReference>
<dbReference type="GO" id="GO:0034099">
    <property type="term" value="C:luminal surveillance complex"/>
    <property type="evidence" value="ECO:0007669"/>
    <property type="project" value="EnsemblFungi"/>
</dbReference>
<evidence type="ECO:0000256" key="17">
    <source>
        <dbReference type="SAM" id="SignalP"/>
    </source>
</evidence>
<dbReference type="InterPro" id="IPR042050">
    <property type="entry name" value="BIP_NBD"/>
</dbReference>
<evidence type="ECO:0000256" key="14">
    <source>
        <dbReference type="ARBA" id="ARBA00069311"/>
    </source>
</evidence>
<dbReference type="AlphaFoldDB" id="A0A1E4SJM0"/>
<evidence type="ECO:0000256" key="2">
    <source>
        <dbReference type="ARBA" id="ARBA00004319"/>
    </source>
</evidence>
<keyword evidence="9" id="KW-0256">Endoplasmic reticulum</keyword>
<name>A0A1E4SJM0_9ASCO</name>
<dbReference type="InterPro" id="IPR029047">
    <property type="entry name" value="HSP70_peptide-bd_sf"/>
</dbReference>
<dbReference type="OrthoDB" id="2401965at2759"/>
<dbReference type="FunFam" id="2.60.34.10:FF:000002">
    <property type="entry name" value="Heat shock 70 kDa"/>
    <property type="match status" value="1"/>
</dbReference>
<dbReference type="SUPFAM" id="SSF53067">
    <property type="entry name" value="Actin-like ATPase domain"/>
    <property type="match status" value="2"/>
</dbReference>
<evidence type="ECO:0000256" key="8">
    <source>
        <dbReference type="ARBA" id="ARBA00022801"/>
    </source>
</evidence>
<reference evidence="19" key="1">
    <citation type="submission" date="2016-05" db="EMBL/GenBank/DDBJ databases">
        <title>Comparative genomics of biotechnologically important yeasts.</title>
        <authorList>
            <consortium name="DOE Joint Genome Institute"/>
            <person name="Riley R."/>
            <person name="Haridas S."/>
            <person name="Wolfe K.H."/>
            <person name="Lopes M.R."/>
            <person name="Hittinger C.T."/>
            <person name="Goker M."/>
            <person name="Salamov A."/>
            <person name="Wisecaver J."/>
            <person name="Long T.M."/>
            <person name="Aerts A.L."/>
            <person name="Barry K."/>
            <person name="Choi C."/>
            <person name="Clum A."/>
            <person name="Coughlan A.Y."/>
            <person name="Deshpande S."/>
            <person name="Douglass A.P."/>
            <person name="Hanson S.J."/>
            <person name="Klenk H.-P."/>
            <person name="Labutti K."/>
            <person name="Lapidus A."/>
            <person name="Lindquist E."/>
            <person name="Lipzen A."/>
            <person name="Meier-Kolthoff J.P."/>
            <person name="Ohm R.A."/>
            <person name="Otillar R.P."/>
            <person name="Pangilinan J."/>
            <person name="Peng Y."/>
            <person name="Rokas A."/>
            <person name="Rosa C.A."/>
            <person name="Scheuner C."/>
            <person name="Sibirny A.A."/>
            <person name="Slot J.C."/>
            <person name="Stielow J.B."/>
            <person name="Sun H."/>
            <person name="Kurtzman C.P."/>
            <person name="Blackwell M."/>
            <person name="Grigoriev I.V."/>
            <person name="Jeffries T.W."/>
        </authorList>
    </citation>
    <scope>NUCLEOTIDE SEQUENCE [LARGE SCALE GENOMIC DNA]</scope>
    <source>
        <strain evidence="19">NRRL Y-17324</strain>
    </source>
</reference>
<dbReference type="Gene3D" id="3.30.30.30">
    <property type="match status" value="1"/>
</dbReference>
<dbReference type="NCBIfam" id="NF001413">
    <property type="entry name" value="PRK00290.1"/>
    <property type="match status" value="1"/>
</dbReference>
<dbReference type="SUPFAM" id="SSF100934">
    <property type="entry name" value="Heat shock protein 70kD (HSP70), C-terminal subdomain"/>
    <property type="match status" value="1"/>
</dbReference>
<dbReference type="RefSeq" id="XP_020064821.1">
    <property type="nucleotide sequence ID" value="XM_020209742.1"/>
</dbReference>
<dbReference type="GO" id="GO:0015450">
    <property type="term" value="F:protein-transporting ATPase activity"/>
    <property type="evidence" value="ECO:0007669"/>
    <property type="project" value="EnsemblFungi"/>
</dbReference>
<keyword evidence="7 15" id="KW-0547">Nucleotide-binding</keyword>
<comment type="catalytic activity">
    <reaction evidence="13">
        <text>ATP + H2O = ADP + phosphate + H(+)</text>
        <dbReference type="Rhea" id="RHEA:13065"/>
        <dbReference type="ChEBI" id="CHEBI:15377"/>
        <dbReference type="ChEBI" id="CHEBI:15378"/>
        <dbReference type="ChEBI" id="CHEBI:30616"/>
        <dbReference type="ChEBI" id="CHEBI:43474"/>
        <dbReference type="ChEBI" id="CHEBI:456216"/>
        <dbReference type="EC" id="3.6.4.10"/>
    </reaction>
</comment>
<keyword evidence="6 17" id="KW-0732">Signal</keyword>
<dbReference type="GO" id="GO:0051082">
    <property type="term" value="F:unfolded protein binding"/>
    <property type="evidence" value="ECO:0007669"/>
    <property type="project" value="EnsemblFungi"/>
</dbReference>
<evidence type="ECO:0000256" key="9">
    <source>
        <dbReference type="ARBA" id="ARBA00022824"/>
    </source>
</evidence>
<organism evidence="18 19">
    <name type="scientific">Suhomyces tanzawaensis NRRL Y-17324</name>
    <dbReference type="NCBI Taxonomy" id="984487"/>
    <lineage>
        <taxon>Eukaryota</taxon>
        <taxon>Fungi</taxon>
        <taxon>Dikarya</taxon>
        <taxon>Ascomycota</taxon>
        <taxon>Saccharomycotina</taxon>
        <taxon>Pichiomycetes</taxon>
        <taxon>Debaryomycetaceae</taxon>
        <taxon>Suhomyces</taxon>
    </lineage>
</organism>
<dbReference type="GO" id="GO:0036503">
    <property type="term" value="P:ERAD pathway"/>
    <property type="evidence" value="ECO:0007669"/>
    <property type="project" value="EnsemblFungi"/>
</dbReference>
<dbReference type="Gene3D" id="3.90.640.10">
    <property type="entry name" value="Actin, Chain A, domain 4"/>
    <property type="match status" value="1"/>
</dbReference>
<dbReference type="EMBL" id="KV453911">
    <property type="protein sequence ID" value="ODV79699.1"/>
    <property type="molecule type" value="Genomic_DNA"/>
</dbReference>
<keyword evidence="10 15" id="KW-0067">ATP-binding</keyword>
<accession>A0A1E4SJM0</accession>
<dbReference type="FunFam" id="3.30.30.30:FF:000002">
    <property type="entry name" value="Heat shock 70 kDa protein 4"/>
    <property type="match status" value="1"/>
</dbReference>
<evidence type="ECO:0000256" key="3">
    <source>
        <dbReference type="ARBA" id="ARBA00007381"/>
    </source>
</evidence>
<evidence type="ECO:0000256" key="16">
    <source>
        <dbReference type="SAM" id="MobiDB-lite"/>
    </source>
</evidence>
<sequence length="681" mass="73765">MFKNNWLPQVCLLYVALALLVPFLGSKSPMALAAADDDNTTESYGTVIGIDLGTTYSCVGVMKNGKVEILANDQGNRITPSYVAFTEDERLIGDAAKNQAPSNVENTVFDIKRLIGLKYNDDTVQKELKHLPYNIAKKDNKPVVKVEFNGEEKTFSPEEISGMILGKMKSIAEEYLGKKVTHAVVTVPAYFNDAQRQATKDAGTIAGLNVLRIVNEPTAAAIAYGLDKTDGEKQIIVYDLGGGTFDVSLLSIEGGVFEVLATAGDTHLGGEDFDFKVVRHLSKVFKKKHGVDISSNPKAISKLKREAEKAKRTLSSQMSVRVEIDSFVDGIDFSETLSRAKFEELNIASFKKTLKPVEQVLADAGVKKSEIDDIVLVGGSTRIPKVQELLENFFDGKKASKGINPDEAVAYGAAVQAGVLSGEEGVDDIVLLDVNPLTLGIETTGGVMTTLINRNTAIPTKKSQIFSTAADNQPTVLIQVYEGERALAKDNNKLGKFELTGIPPAPRGVPQIKVTFSLDANGILKVEAMDEGTGKSESITITNDKGRLSKEDIDRMVEEAEKYAQQDAELKTKIESRNSLENYAHLLKGQLADTSETGLGGKLDDDDKETLDDAIKETLEFIEDNYDTATGEEFDEQKTKLVNIANPITAKLYGEGSGAGASGDAKFGDDDSDDDFENDEL</sequence>
<comment type="similarity">
    <text evidence="3 15">Belongs to the heat shock protein 70 family.</text>
</comment>
<dbReference type="FunFam" id="3.90.640.10:FF:000002">
    <property type="entry name" value="Heat shock 70 kDa"/>
    <property type="match status" value="1"/>
</dbReference>
<keyword evidence="19" id="KW-1185">Reference proteome</keyword>
<evidence type="ECO:0000256" key="12">
    <source>
        <dbReference type="ARBA" id="ARBA00031728"/>
    </source>
</evidence>
<dbReference type="PROSITE" id="PS00329">
    <property type="entry name" value="HSP70_2"/>
    <property type="match status" value="1"/>
</dbReference>
<dbReference type="SUPFAM" id="SSF100920">
    <property type="entry name" value="Heat shock protein 70kD (HSP70), peptide-binding domain"/>
    <property type="match status" value="1"/>
</dbReference>
<gene>
    <name evidence="18" type="ORF">CANTADRAFT_49681</name>
</gene>